<evidence type="ECO:0000313" key="7">
    <source>
        <dbReference type="EMBL" id="KKT46008.1"/>
    </source>
</evidence>
<dbReference type="GO" id="GO:0016668">
    <property type="term" value="F:oxidoreductase activity, acting on a sulfur group of donors, NAD(P) as acceptor"/>
    <property type="evidence" value="ECO:0007669"/>
    <property type="project" value="UniProtKB-ARBA"/>
</dbReference>
<keyword evidence="1" id="KW-0285">Flavoprotein</keyword>
<keyword evidence="3" id="KW-0560">Oxidoreductase</keyword>
<keyword evidence="2" id="KW-0274">FAD</keyword>
<evidence type="ECO:0000256" key="5">
    <source>
        <dbReference type="ARBA" id="ARBA00023284"/>
    </source>
</evidence>
<comment type="caution">
    <text evidence="7">The sequence shown here is derived from an EMBL/GenBank/DDBJ whole genome shotgun (WGS) entry which is preliminary data.</text>
</comment>
<sequence>MESREVVIIGGGPSGFTAALYLARATLKPLVLAGEKKGGQLMFTTEVENYPGFPEGVMGPDLMVRMEEQAKKFGAEIRQVNVTKVEFINGVKKIWVGDEVIEAKAVVISTGASSRMLGLGEEKLLGRGVSTCAVCDAAFFKDKKTVVLGGGDAAMEDALALSKFASEVTMIHRRDEFRASKIMQDKVLSNPKIKVIWSTEIVGVKGGGKLEGIRIKNSTGEESDLQIDGLFLAIGHLPETSLFKDQVELDEKGYLTTTMTAMMQSNKWRVSDKDIWRDGYPTMTSRAGVFGCGDVVDYRYKQAVTAAGMGKYLTGNVSSW</sequence>
<dbReference type="InterPro" id="IPR008255">
    <property type="entry name" value="Pyr_nucl-diS_OxRdtase_2_AS"/>
</dbReference>
<dbReference type="EMBL" id="LCHZ01000025">
    <property type="protein sequence ID" value="KKT46008.1"/>
    <property type="molecule type" value="Genomic_DNA"/>
</dbReference>
<dbReference type="Gene3D" id="3.50.50.60">
    <property type="entry name" value="FAD/NAD(P)-binding domain"/>
    <property type="match status" value="2"/>
</dbReference>
<dbReference type="InterPro" id="IPR036188">
    <property type="entry name" value="FAD/NAD-bd_sf"/>
</dbReference>
<accession>A0A0G1HHH0</accession>
<dbReference type="PROSITE" id="PS00573">
    <property type="entry name" value="PYRIDINE_REDOX_2"/>
    <property type="match status" value="1"/>
</dbReference>
<evidence type="ECO:0000256" key="1">
    <source>
        <dbReference type="ARBA" id="ARBA00022630"/>
    </source>
</evidence>
<dbReference type="PATRIC" id="fig|1618404.3.peg.609"/>
<feature type="domain" description="FAD/NAD(P)-binding" evidence="6">
    <location>
        <begin position="5"/>
        <end position="310"/>
    </location>
</feature>
<reference evidence="7 8" key="1">
    <citation type="journal article" date="2015" name="Nature">
        <title>rRNA introns, odd ribosomes, and small enigmatic genomes across a large radiation of phyla.</title>
        <authorList>
            <person name="Brown C.T."/>
            <person name="Hug L.A."/>
            <person name="Thomas B.C."/>
            <person name="Sharon I."/>
            <person name="Castelle C.J."/>
            <person name="Singh A."/>
            <person name="Wilkins M.J."/>
            <person name="Williams K.H."/>
            <person name="Banfield J.F."/>
        </authorList>
    </citation>
    <scope>NUCLEOTIDE SEQUENCE [LARGE SCALE GENOMIC DNA]</scope>
</reference>
<dbReference type="PRINTS" id="PR00469">
    <property type="entry name" value="PNDRDTASEII"/>
</dbReference>
<proteinExistence type="predicted"/>
<dbReference type="STRING" id="1618404.UW35_C0025G0011"/>
<dbReference type="Pfam" id="PF07992">
    <property type="entry name" value="Pyr_redox_2"/>
    <property type="match status" value="1"/>
</dbReference>
<gene>
    <name evidence="7" type="ORF">UW35_C0025G0011</name>
</gene>
<dbReference type="SUPFAM" id="SSF51905">
    <property type="entry name" value="FAD/NAD(P)-binding domain"/>
    <property type="match status" value="1"/>
</dbReference>
<evidence type="ECO:0000313" key="8">
    <source>
        <dbReference type="Proteomes" id="UP000033861"/>
    </source>
</evidence>
<evidence type="ECO:0000256" key="4">
    <source>
        <dbReference type="ARBA" id="ARBA00023157"/>
    </source>
</evidence>
<evidence type="ECO:0000256" key="2">
    <source>
        <dbReference type="ARBA" id="ARBA00022827"/>
    </source>
</evidence>
<evidence type="ECO:0000259" key="6">
    <source>
        <dbReference type="Pfam" id="PF07992"/>
    </source>
</evidence>
<dbReference type="AlphaFoldDB" id="A0A0G1HHH0"/>
<organism evidence="7 8">
    <name type="scientific">Candidatus Collierbacteria bacterium GW2011_GWF2_44_15</name>
    <dbReference type="NCBI Taxonomy" id="1618404"/>
    <lineage>
        <taxon>Bacteria</taxon>
        <taxon>Candidatus Collieribacteriota</taxon>
    </lineage>
</organism>
<protein>
    <submittedName>
        <fullName evidence="7">Thioredoxin reductase</fullName>
    </submittedName>
</protein>
<keyword evidence="4" id="KW-1015">Disulfide bond</keyword>
<dbReference type="PRINTS" id="PR00368">
    <property type="entry name" value="FADPNR"/>
</dbReference>
<keyword evidence="5" id="KW-0676">Redox-active center</keyword>
<dbReference type="PANTHER" id="PTHR48105">
    <property type="entry name" value="THIOREDOXIN REDUCTASE 1-RELATED-RELATED"/>
    <property type="match status" value="1"/>
</dbReference>
<dbReference type="Proteomes" id="UP000033861">
    <property type="component" value="Unassembled WGS sequence"/>
</dbReference>
<name>A0A0G1HHH0_9BACT</name>
<dbReference type="InterPro" id="IPR023753">
    <property type="entry name" value="FAD/NAD-binding_dom"/>
</dbReference>
<dbReference type="InterPro" id="IPR050097">
    <property type="entry name" value="Ferredoxin-NADP_redctase_2"/>
</dbReference>
<evidence type="ECO:0000256" key="3">
    <source>
        <dbReference type="ARBA" id="ARBA00023002"/>
    </source>
</evidence>